<reference evidence="1" key="1">
    <citation type="submission" date="2021-03" db="EMBL/GenBank/DDBJ databases">
        <title>Draft genome sequence of rust myrtle Austropuccinia psidii MF-1, a brazilian biotype.</title>
        <authorList>
            <person name="Quecine M.C."/>
            <person name="Pachon D.M.R."/>
            <person name="Bonatelli M.L."/>
            <person name="Correr F.H."/>
            <person name="Franceschini L.M."/>
            <person name="Leite T.F."/>
            <person name="Margarido G.R.A."/>
            <person name="Almeida C.A."/>
            <person name="Ferrarezi J.A."/>
            <person name="Labate C.A."/>
        </authorList>
    </citation>
    <scope>NUCLEOTIDE SEQUENCE</scope>
    <source>
        <strain evidence="1">MF-1</strain>
    </source>
</reference>
<dbReference type="AlphaFoldDB" id="A0A9Q3GJR4"/>
<dbReference type="Proteomes" id="UP000765509">
    <property type="component" value="Unassembled WGS sequence"/>
</dbReference>
<gene>
    <name evidence="1" type="ORF">O181_009314</name>
</gene>
<name>A0A9Q3GJR4_9BASI</name>
<protein>
    <submittedName>
        <fullName evidence="1">Uncharacterized protein</fullName>
    </submittedName>
</protein>
<dbReference type="EMBL" id="AVOT02002233">
    <property type="protein sequence ID" value="MBW0469599.1"/>
    <property type="molecule type" value="Genomic_DNA"/>
</dbReference>
<comment type="caution">
    <text evidence="1">The sequence shown here is derived from an EMBL/GenBank/DDBJ whole genome shotgun (WGS) entry which is preliminary data.</text>
</comment>
<organism evidence="1 2">
    <name type="scientific">Austropuccinia psidii MF-1</name>
    <dbReference type="NCBI Taxonomy" id="1389203"/>
    <lineage>
        <taxon>Eukaryota</taxon>
        <taxon>Fungi</taxon>
        <taxon>Dikarya</taxon>
        <taxon>Basidiomycota</taxon>
        <taxon>Pucciniomycotina</taxon>
        <taxon>Pucciniomycetes</taxon>
        <taxon>Pucciniales</taxon>
        <taxon>Sphaerophragmiaceae</taxon>
        <taxon>Austropuccinia</taxon>
    </lineage>
</organism>
<keyword evidence="2" id="KW-1185">Reference proteome</keyword>
<evidence type="ECO:0000313" key="2">
    <source>
        <dbReference type="Proteomes" id="UP000765509"/>
    </source>
</evidence>
<sequence>MNNDQDCEALLEDLRNKVLDFFKDEEFIKDYNREESNQTDEFKICKISQDPPKKKMKHNHAYENIWEAYINHDSLKEIKPRLSSGSKPEENLIEVEVSPLQKDLMNTILSYYLSPKKPMENR</sequence>
<evidence type="ECO:0000313" key="1">
    <source>
        <dbReference type="EMBL" id="MBW0469599.1"/>
    </source>
</evidence>
<accession>A0A9Q3GJR4</accession>
<proteinExistence type="predicted"/>